<dbReference type="RefSeq" id="WP_068831261.1">
    <property type="nucleotide sequence ID" value="NZ_JBHSMX010000011.1"/>
</dbReference>
<proteinExistence type="inferred from homology"/>
<dbReference type="PANTHER" id="PTHR42928:SF5">
    <property type="entry name" value="BLR1237 PROTEIN"/>
    <property type="match status" value="1"/>
</dbReference>
<dbReference type="SUPFAM" id="SSF53850">
    <property type="entry name" value="Periplasmic binding protein-like II"/>
    <property type="match status" value="1"/>
</dbReference>
<dbReference type="PANTHER" id="PTHR42928">
    <property type="entry name" value="TRICARBOXYLATE-BINDING PROTEIN"/>
    <property type="match status" value="1"/>
</dbReference>
<evidence type="ECO:0000256" key="1">
    <source>
        <dbReference type="ARBA" id="ARBA00006987"/>
    </source>
</evidence>
<dbReference type="InterPro" id="IPR005064">
    <property type="entry name" value="BUG"/>
</dbReference>
<sequence>MTPSTPISRRTFVTVAGLASAAWLSPVRAQLAGKPLTLVVPAAAGGTTDIAARMLAEPLGKILQTSVIVDNRSGGNGNIAGQLVARGPTDGSSLLVQYSGYQCITPLIQPMPGFDPATHLKPIGHLIDAPQLMVVRADFPANTFAEFLRYAKANPARINYASSGNGSLQHVTTELLKDLTKTYLVHIPYRGTGPALNDLLAGTVDFTITTPPPLLPHIRAGKLKALMVTGRTRLAALPNIPTATEAGVPLVASSWFAVYGPSGLSNDLQNRLSLAIRQVVESDNFKKRAEDQGAKAVVMSGAELATLGSNERNMWARIVKLANIKAD</sequence>
<dbReference type="CDD" id="cd07012">
    <property type="entry name" value="PBP2_Bug_TTT"/>
    <property type="match status" value="1"/>
</dbReference>
<protein>
    <submittedName>
        <fullName evidence="3">Bug family tripartite tricarboxylate transporter substrate binding protein</fullName>
    </submittedName>
</protein>
<keyword evidence="4" id="KW-1185">Reference proteome</keyword>
<accession>A0ABW0Q7I0</accession>
<keyword evidence="2" id="KW-0732">Signal</keyword>
<comment type="caution">
    <text evidence="3">The sequence shown here is derived from an EMBL/GenBank/DDBJ whole genome shotgun (WGS) entry which is preliminary data.</text>
</comment>
<evidence type="ECO:0000313" key="4">
    <source>
        <dbReference type="Proteomes" id="UP001596084"/>
    </source>
</evidence>
<dbReference type="EMBL" id="JBHSMX010000011">
    <property type="protein sequence ID" value="MFC5520623.1"/>
    <property type="molecule type" value="Genomic_DNA"/>
</dbReference>
<comment type="similarity">
    <text evidence="1">Belongs to the UPF0065 (bug) family.</text>
</comment>
<reference evidence="4" key="1">
    <citation type="journal article" date="2019" name="Int. J. Syst. Evol. Microbiol.">
        <title>The Global Catalogue of Microorganisms (GCM) 10K type strain sequencing project: providing services to taxonomists for standard genome sequencing and annotation.</title>
        <authorList>
            <consortium name="The Broad Institute Genomics Platform"/>
            <consortium name="The Broad Institute Genome Sequencing Center for Infectious Disease"/>
            <person name="Wu L."/>
            <person name="Ma J."/>
        </authorList>
    </citation>
    <scope>NUCLEOTIDE SEQUENCE [LARGE SCALE GENOMIC DNA]</scope>
    <source>
        <strain evidence="4">CGMCC 4.7277</strain>
    </source>
</reference>
<dbReference type="Gene3D" id="3.40.190.150">
    <property type="entry name" value="Bordetella uptake gene, domain 1"/>
    <property type="match status" value="1"/>
</dbReference>
<dbReference type="InterPro" id="IPR006311">
    <property type="entry name" value="TAT_signal"/>
</dbReference>
<dbReference type="InterPro" id="IPR042100">
    <property type="entry name" value="Bug_dom1"/>
</dbReference>
<dbReference type="Proteomes" id="UP001596084">
    <property type="component" value="Unassembled WGS sequence"/>
</dbReference>
<dbReference type="Gene3D" id="3.40.190.10">
    <property type="entry name" value="Periplasmic binding protein-like II"/>
    <property type="match status" value="1"/>
</dbReference>
<dbReference type="PROSITE" id="PS51318">
    <property type="entry name" value="TAT"/>
    <property type="match status" value="1"/>
</dbReference>
<feature type="chain" id="PRO_5045967571" evidence="2">
    <location>
        <begin position="30"/>
        <end position="327"/>
    </location>
</feature>
<dbReference type="PIRSF" id="PIRSF017082">
    <property type="entry name" value="YflP"/>
    <property type="match status" value="1"/>
</dbReference>
<organism evidence="3 4">
    <name type="scientific">Polaromonas jejuensis</name>
    <dbReference type="NCBI Taxonomy" id="457502"/>
    <lineage>
        <taxon>Bacteria</taxon>
        <taxon>Pseudomonadati</taxon>
        <taxon>Pseudomonadota</taxon>
        <taxon>Betaproteobacteria</taxon>
        <taxon>Burkholderiales</taxon>
        <taxon>Comamonadaceae</taxon>
        <taxon>Polaromonas</taxon>
    </lineage>
</organism>
<feature type="signal peptide" evidence="2">
    <location>
        <begin position="1"/>
        <end position="29"/>
    </location>
</feature>
<evidence type="ECO:0000256" key="2">
    <source>
        <dbReference type="SAM" id="SignalP"/>
    </source>
</evidence>
<name>A0ABW0Q7I0_9BURK</name>
<evidence type="ECO:0000313" key="3">
    <source>
        <dbReference type="EMBL" id="MFC5520623.1"/>
    </source>
</evidence>
<gene>
    <name evidence="3" type="ORF">ACFPP7_06795</name>
</gene>
<dbReference type="Pfam" id="PF03401">
    <property type="entry name" value="TctC"/>
    <property type="match status" value="1"/>
</dbReference>